<dbReference type="GO" id="GO:0003824">
    <property type="term" value="F:catalytic activity"/>
    <property type="evidence" value="ECO:0007669"/>
    <property type="project" value="InterPro"/>
</dbReference>
<protein>
    <submittedName>
        <fullName evidence="1">Uncharacterized protein</fullName>
    </submittedName>
</protein>
<proteinExistence type="predicted"/>
<dbReference type="Gene3D" id="3.30.1540.10">
    <property type="entry name" value="formyl-coa transferase, domain 3"/>
    <property type="match status" value="1"/>
</dbReference>
<reference evidence="1" key="1">
    <citation type="journal article" date="2014" name="Front. Microbiol.">
        <title>High frequency of phylogenetically diverse reductive dehalogenase-homologous genes in deep subseafloor sedimentary metagenomes.</title>
        <authorList>
            <person name="Kawai M."/>
            <person name="Futagami T."/>
            <person name="Toyoda A."/>
            <person name="Takaki Y."/>
            <person name="Nishi S."/>
            <person name="Hori S."/>
            <person name="Arai W."/>
            <person name="Tsubouchi T."/>
            <person name="Morono Y."/>
            <person name="Uchiyama I."/>
            <person name="Ito T."/>
            <person name="Fujiyama A."/>
            <person name="Inagaki F."/>
            <person name="Takami H."/>
        </authorList>
    </citation>
    <scope>NUCLEOTIDE SEQUENCE</scope>
    <source>
        <strain evidence="1">Expedition CK06-06</strain>
    </source>
</reference>
<sequence length="53" mass="6216">MIDDPRFKQGDARLKHREEFNRVVEEHLAKAPAEDWLELFRVEDIIAGPVNTI</sequence>
<dbReference type="AlphaFoldDB" id="X0Z3S1"/>
<organism evidence="1">
    <name type="scientific">marine sediment metagenome</name>
    <dbReference type="NCBI Taxonomy" id="412755"/>
    <lineage>
        <taxon>unclassified sequences</taxon>
        <taxon>metagenomes</taxon>
        <taxon>ecological metagenomes</taxon>
    </lineage>
</organism>
<comment type="caution">
    <text evidence="1">The sequence shown here is derived from an EMBL/GenBank/DDBJ whole genome shotgun (WGS) entry which is preliminary data.</text>
</comment>
<name>X0Z3S1_9ZZZZ</name>
<dbReference type="SUPFAM" id="SSF89796">
    <property type="entry name" value="CoA-transferase family III (CaiB/BaiF)"/>
    <property type="match status" value="1"/>
</dbReference>
<dbReference type="Pfam" id="PF02515">
    <property type="entry name" value="CoA_transf_3"/>
    <property type="match status" value="1"/>
</dbReference>
<dbReference type="InterPro" id="IPR003673">
    <property type="entry name" value="CoA-Trfase_fam_III"/>
</dbReference>
<dbReference type="InterPro" id="IPR044855">
    <property type="entry name" value="CoA-Trfase_III_dom3_sf"/>
</dbReference>
<dbReference type="InterPro" id="IPR023606">
    <property type="entry name" value="CoA-Trfase_III_dom_1_sf"/>
</dbReference>
<gene>
    <name evidence="1" type="ORF">S01H1_79806</name>
</gene>
<evidence type="ECO:0000313" key="1">
    <source>
        <dbReference type="EMBL" id="GAG43231.1"/>
    </source>
</evidence>
<accession>X0Z3S1</accession>
<feature type="non-terminal residue" evidence="1">
    <location>
        <position position="53"/>
    </location>
</feature>
<dbReference type="EMBL" id="BARS01053834">
    <property type="protein sequence ID" value="GAG43231.1"/>
    <property type="molecule type" value="Genomic_DNA"/>
</dbReference>